<comment type="subcellular location">
    <subcellularLocation>
        <location evidence="1">Cell membrane</location>
        <topology evidence="1">Multi-pass membrane protein</topology>
    </subcellularLocation>
    <subcellularLocation>
        <location evidence="8">Membrane</location>
        <topology evidence="8">Multi-pass membrane protein</topology>
    </subcellularLocation>
</comment>
<dbReference type="PROSITE" id="PS50850">
    <property type="entry name" value="MFS"/>
    <property type="match status" value="1"/>
</dbReference>
<keyword evidence="4" id="KW-1003">Cell membrane</keyword>
<feature type="transmembrane region" description="Helical" evidence="9">
    <location>
        <begin position="194"/>
        <end position="215"/>
    </location>
</feature>
<feature type="transmembrane region" description="Helical" evidence="9">
    <location>
        <begin position="236"/>
        <end position="260"/>
    </location>
</feature>
<feature type="transmembrane region" description="Helical" evidence="9">
    <location>
        <begin position="40"/>
        <end position="58"/>
    </location>
</feature>
<dbReference type="GO" id="GO:0042937">
    <property type="term" value="F:tripeptide transmembrane transporter activity"/>
    <property type="evidence" value="ECO:0007669"/>
    <property type="project" value="UniProtKB-ARBA"/>
</dbReference>
<dbReference type="InterPro" id="IPR000109">
    <property type="entry name" value="POT_fam"/>
</dbReference>
<keyword evidence="5 8" id="KW-0812">Transmembrane</keyword>
<gene>
    <name evidence="11" type="ORF">HB853_09845</name>
</gene>
<comment type="similarity">
    <text evidence="2 8">Belongs to the major facilitator superfamily. Proton-dependent oligopeptide transporter (POT/PTR) (TC 2.A.17) family.</text>
</comment>
<dbReference type="GO" id="GO:0015333">
    <property type="term" value="F:peptide:proton symporter activity"/>
    <property type="evidence" value="ECO:0007669"/>
    <property type="project" value="UniProtKB-ARBA"/>
</dbReference>
<proteinExistence type="inferred from homology"/>
<dbReference type="SUPFAM" id="SSF103473">
    <property type="entry name" value="MFS general substrate transporter"/>
    <property type="match status" value="1"/>
</dbReference>
<dbReference type="GO" id="GO:0005886">
    <property type="term" value="C:plasma membrane"/>
    <property type="evidence" value="ECO:0007669"/>
    <property type="project" value="UniProtKB-SubCell"/>
</dbReference>
<evidence type="ECO:0000313" key="12">
    <source>
        <dbReference type="Proteomes" id="UP000522007"/>
    </source>
</evidence>
<feature type="domain" description="Major facilitator superfamily (MFS) profile" evidence="10">
    <location>
        <begin position="1"/>
        <end position="219"/>
    </location>
</feature>
<evidence type="ECO:0000256" key="9">
    <source>
        <dbReference type="SAM" id="Phobius"/>
    </source>
</evidence>
<dbReference type="Pfam" id="PF00854">
    <property type="entry name" value="PTR2"/>
    <property type="match status" value="1"/>
</dbReference>
<feature type="transmembrane region" description="Helical" evidence="9">
    <location>
        <begin position="302"/>
        <end position="318"/>
    </location>
</feature>
<evidence type="ECO:0000313" key="11">
    <source>
        <dbReference type="EMBL" id="MBC1323249.1"/>
    </source>
</evidence>
<dbReference type="CDD" id="cd17346">
    <property type="entry name" value="MFS_DtpA_like"/>
    <property type="match status" value="1"/>
</dbReference>
<keyword evidence="6 9" id="KW-1133">Transmembrane helix</keyword>
<evidence type="ECO:0000256" key="6">
    <source>
        <dbReference type="ARBA" id="ARBA00022989"/>
    </source>
</evidence>
<dbReference type="PANTHER" id="PTHR23517">
    <property type="entry name" value="RESISTANCE PROTEIN MDTM, PUTATIVE-RELATED-RELATED"/>
    <property type="match status" value="1"/>
</dbReference>
<evidence type="ECO:0000256" key="3">
    <source>
        <dbReference type="ARBA" id="ARBA00022448"/>
    </source>
</evidence>
<dbReference type="Proteomes" id="UP000522007">
    <property type="component" value="Unassembled WGS sequence"/>
</dbReference>
<dbReference type="PANTHER" id="PTHR23517:SF15">
    <property type="entry name" value="PROTON-DEPENDENT OLIGOPEPTIDE FAMILY TRANSPORT PROTEIN"/>
    <property type="match status" value="1"/>
</dbReference>
<dbReference type="InterPro" id="IPR036259">
    <property type="entry name" value="MFS_trans_sf"/>
</dbReference>
<dbReference type="GO" id="GO:0071916">
    <property type="term" value="F:dipeptide transmembrane transporter activity"/>
    <property type="evidence" value="ECO:0007669"/>
    <property type="project" value="UniProtKB-ARBA"/>
</dbReference>
<organism evidence="11 12">
    <name type="scientific">Listeria welshimeri</name>
    <dbReference type="NCBI Taxonomy" id="1643"/>
    <lineage>
        <taxon>Bacteria</taxon>
        <taxon>Bacillati</taxon>
        <taxon>Bacillota</taxon>
        <taxon>Bacilli</taxon>
        <taxon>Bacillales</taxon>
        <taxon>Listeriaceae</taxon>
        <taxon>Listeria</taxon>
    </lineage>
</organism>
<accession>A0A7X0W7E7</accession>
<feature type="transmembrane region" description="Helical" evidence="9">
    <location>
        <begin position="350"/>
        <end position="368"/>
    </location>
</feature>
<keyword evidence="7 9" id="KW-0472">Membrane</keyword>
<evidence type="ECO:0000256" key="1">
    <source>
        <dbReference type="ARBA" id="ARBA00004651"/>
    </source>
</evidence>
<keyword evidence="3 8" id="KW-0813">Transport</keyword>
<feature type="transmembrane region" description="Helical" evidence="9">
    <location>
        <begin position="380"/>
        <end position="401"/>
    </location>
</feature>
<dbReference type="EMBL" id="JAAROP010000010">
    <property type="protein sequence ID" value="MBC1323249.1"/>
    <property type="molecule type" value="Genomic_DNA"/>
</dbReference>
<dbReference type="InterPro" id="IPR018456">
    <property type="entry name" value="PTR2_symporter_CS"/>
</dbReference>
<feature type="transmembrane region" description="Helical" evidence="9">
    <location>
        <begin position="476"/>
        <end position="500"/>
    </location>
</feature>
<evidence type="ECO:0000256" key="8">
    <source>
        <dbReference type="RuleBase" id="RU003755"/>
    </source>
</evidence>
<dbReference type="FunFam" id="1.20.1250.20:FF:000017">
    <property type="entry name" value="Dipeptide and tripeptide permease A"/>
    <property type="match status" value="1"/>
</dbReference>
<dbReference type="Gene3D" id="1.20.1250.20">
    <property type="entry name" value="MFS general substrate transporter like domains"/>
    <property type="match status" value="1"/>
</dbReference>
<name>A0A7X0W7E7_LISWE</name>
<feature type="transmembrane region" description="Helical" evidence="9">
    <location>
        <begin position="266"/>
        <end position="290"/>
    </location>
</feature>
<dbReference type="GO" id="GO:0035443">
    <property type="term" value="P:tripeptide transmembrane transport"/>
    <property type="evidence" value="ECO:0007669"/>
    <property type="project" value="UniProtKB-ARBA"/>
</dbReference>
<evidence type="ECO:0000256" key="2">
    <source>
        <dbReference type="ARBA" id="ARBA00005982"/>
    </source>
</evidence>
<feature type="transmembrane region" description="Helical" evidence="9">
    <location>
        <begin position="105"/>
        <end position="122"/>
    </location>
</feature>
<comment type="caution">
    <text evidence="11">The sequence shown here is derived from an EMBL/GenBank/DDBJ whole genome shotgun (WGS) entry which is preliminary data.</text>
</comment>
<evidence type="ECO:0000256" key="5">
    <source>
        <dbReference type="ARBA" id="ARBA00022692"/>
    </source>
</evidence>
<dbReference type="InterPro" id="IPR020846">
    <property type="entry name" value="MFS_dom"/>
</dbReference>
<evidence type="ECO:0000256" key="4">
    <source>
        <dbReference type="ARBA" id="ARBA00022475"/>
    </source>
</evidence>
<evidence type="ECO:0000259" key="10">
    <source>
        <dbReference type="PROSITE" id="PS50850"/>
    </source>
</evidence>
<sequence>MKRDERGRIFLSTENASNASKEKTFFGHPRGLATLFNTEFWERFSYYGMRAILIYYMYDSVAKGGLGFDQATATAIMSIYGSLVFMSGVIGGWFADRVLGPRQTIFYGGVLIMVGHIVLALPNGGATALFVSMAFIILGTGLLKPNVSNVVGDLYPVGDNRRDAGFSIFYMGINLGAFIAPFIVSAVSDKAGSFHAGFSVAAVGMAVALIVYVLTGKRYLKEAGKKVPNPLQKSETISLILKIVGIIVGIGILIAILTMITGSLTINTIILAVTVMGVGVPLAYFIMMMTSKKTEADEKSRLTAYIPLFLIAVLFWMIEEQGSSTLAIFAAERTDLSIGSFQLNPANFQSLNPVFVIILSPVFAWIWTKLGDRQPSTPRKFALGLFFAGLSFVIMMFPGIIHGNTTTLVSPLWLVLSFFICIFGEMFISPVGLSATTKLAPKAFASQTMSLWFLSDAMGQAFNAQATQFFSADTEIAYFGITGFVAIAFAIGLFILAPFLKKYMKGVH</sequence>
<feature type="transmembrane region" description="Helical" evidence="9">
    <location>
        <begin position="70"/>
        <end position="93"/>
    </location>
</feature>
<dbReference type="NCBIfam" id="TIGR00924">
    <property type="entry name" value="yjdL_sub1_fam"/>
    <property type="match status" value="1"/>
</dbReference>
<feature type="transmembrane region" description="Helical" evidence="9">
    <location>
        <begin position="128"/>
        <end position="147"/>
    </location>
</feature>
<feature type="transmembrane region" description="Helical" evidence="9">
    <location>
        <begin position="168"/>
        <end position="188"/>
    </location>
</feature>
<evidence type="ECO:0000256" key="7">
    <source>
        <dbReference type="ARBA" id="ARBA00023136"/>
    </source>
</evidence>
<dbReference type="PROSITE" id="PS01023">
    <property type="entry name" value="PTR2_2"/>
    <property type="match status" value="1"/>
</dbReference>
<reference evidence="11 12" key="1">
    <citation type="submission" date="2020-03" db="EMBL/GenBank/DDBJ databases">
        <title>Soil Listeria distribution.</title>
        <authorList>
            <person name="Liao J."/>
            <person name="Wiedmann M."/>
        </authorList>
    </citation>
    <scope>NUCLEOTIDE SEQUENCE [LARGE SCALE GENOMIC DNA]</scope>
    <source>
        <strain evidence="11 12">FSL L7-1829</strain>
    </source>
</reference>
<dbReference type="InterPro" id="IPR005279">
    <property type="entry name" value="Dipep/tripep_permease"/>
</dbReference>
<dbReference type="AlphaFoldDB" id="A0A7X0W7E7"/>
<dbReference type="InterPro" id="IPR050171">
    <property type="entry name" value="MFS_Transporters"/>
</dbReference>
<feature type="transmembrane region" description="Helical" evidence="9">
    <location>
        <begin position="413"/>
        <end position="437"/>
    </location>
</feature>
<protein>
    <submittedName>
        <fullName evidence="11">Peptide MFS transporter</fullName>
    </submittedName>
</protein>